<keyword evidence="14" id="KW-1133">Transmembrane helix</keyword>
<evidence type="ECO:0000256" key="14">
    <source>
        <dbReference type="SAM" id="Phobius"/>
    </source>
</evidence>
<dbReference type="InterPro" id="IPR003758">
    <property type="entry name" value="LpxK"/>
</dbReference>
<keyword evidence="11 13" id="KW-0443">Lipid metabolism</keyword>
<evidence type="ECO:0000256" key="12">
    <source>
        <dbReference type="ARBA" id="ARBA00029757"/>
    </source>
</evidence>
<evidence type="ECO:0000256" key="2">
    <source>
        <dbReference type="ARBA" id="ARBA00004870"/>
    </source>
</evidence>
<evidence type="ECO:0000256" key="8">
    <source>
        <dbReference type="ARBA" id="ARBA00022741"/>
    </source>
</evidence>
<proteinExistence type="inferred from homology"/>
<evidence type="ECO:0000256" key="1">
    <source>
        <dbReference type="ARBA" id="ARBA00002274"/>
    </source>
</evidence>
<evidence type="ECO:0000256" key="10">
    <source>
        <dbReference type="ARBA" id="ARBA00022840"/>
    </source>
</evidence>
<dbReference type="GO" id="GO:0005886">
    <property type="term" value="C:plasma membrane"/>
    <property type="evidence" value="ECO:0007669"/>
    <property type="project" value="TreeGrafter"/>
</dbReference>
<gene>
    <name evidence="13" type="primary">lpxK</name>
</gene>
<keyword evidence="14" id="KW-0472">Membrane</keyword>
<protein>
    <recommendedName>
        <fullName evidence="4 13">Tetraacyldisaccharide 4'-kinase</fullName>
        <ecNumber evidence="3 13">2.7.1.130</ecNumber>
    </recommendedName>
    <alternativeName>
        <fullName evidence="12 13">Lipid A 4'-kinase</fullName>
    </alternativeName>
</protein>
<evidence type="ECO:0000256" key="4">
    <source>
        <dbReference type="ARBA" id="ARBA00016436"/>
    </source>
</evidence>
<keyword evidence="6 13" id="KW-0441">Lipid A biosynthesis</keyword>
<comment type="function">
    <text evidence="1 13">Transfers the gamma-phosphate of ATP to the 4'-position of a tetraacyldisaccharide 1-phosphate intermediate (termed DS-1-P) to form tetraacyldisaccharide 1,4'-bis-phosphate (lipid IVA).</text>
</comment>
<evidence type="ECO:0000256" key="11">
    <source>
        <dbReference type="ARBA" id="ARBA00023098"/>
    </source>
</evidence>
<evidence type="ECO:0000256" key="13">
    <source>
        <dbReference type="HAMAP-Rule" id="MF_00409"/>
    </source>
</evidence>
<keyword evidence="14" id="KW-0812">Transmembrane</keyword>
<dbReference type="GO" id="GO:0009245">
    <property type="term" value="P:lipid A biosynthetic process"/>
    <property type="evidence" value="ECO:0007669"/>
    <property type="project" value="UniProtKB-UniRule"/>
</dbReference>
<dbReference type="GO" id="GO:0009244">
    <property type="term" value="P:lipopolysaccharide core region biosynthetic process"/>
    <property type="evidence" value="ECO:0007669"/>
    <property type="project" value="TreeGrafter"/>
</dbReference>
<dbReference type="EMBL" id="GU567979">
    <property type="protein sequence ID" value="ADI22232.1"/>
    <property type="molecule type" value="Genomic_DNA"/>
</dbReference>
<dbReference type="AlphaFoldDB" id="E7C458"/>
<comment type="pathway">
    <text evidence="2 13">Glycolipid biosynthesis; lipid IV(A) biosynthesis; lipid IV(A) from (3R)-3-hydroxytetradecanoyl-[acyl-carrier-protein] and UDP-N-acetyl-alpha-D-glucosamine: step 6/6.</text>
</comment>
<keyword evidence="7 13" id="KW-0808">Transferase</keyword>
<reference evidence="15" key="1">
    <citation type="submission" date="2010-01" db="EMBL/GenBank/DDBJ databases">
        <title>Genome fragments of uncultured bacteria from the North Pacific subtropical Gyre.</title>
        <authorList>
            <person name="Pham V.D."/>
            <person name="Delong E.F."/>
        </authorList>
    </citation>
    <scope>NUCLEOTIDE SEQUENCE</scope>
</reference>
<dbReference type="GO" id="GO:0009029">
    <property type="term" value="F:lipid-A 4'-kinase activity"/>
    <property type="evidence" value="ECO:0007669"/>
    <property type="project" value="UniProtKB-UniRule"/>
</dbReference>
<evidence type="ECO:0000256" key="6">
    <source>
        <dbReference type="ARBA" id="ARBA00022556"/>
    </source>
</evidence>
<evidence type="ECO:0000256" key="3">
    <source>
        <dbReference type="ARBA" id="ARBA00012071"/>
    </source>
</evidence>
<comment type="catalytic activity">
    <reaction evidence="13">
        <text>a lipid A disaccharide + ATP = a lipid IVA + ADP + H(+)</text>
        <dbReference type="Rhea" id="RHEA:67840"/>
        <dbReference type="ChEBI" id="CHEBI:15378"/>
        <dbReference type="ChEBI" id="CHEBI:30616"/>
        <dbReference type="ChEBI" id="CHEBI:176343"/>
        <dbReference type="ChEBI" id="CHEBI:176425"/>
        <dbReference type="ChEBI" id="CHEBI:456216"/>
        <dbReference type="EC" id="2.7.1.130"/>
    </reaction>
</comment>
<dbReference type="PANTHER" id="PTHR42724">
    <property type="entry name" value="TETRAACYLDISACCHARIDE 4'-KINASE"/>
    <property type="match status" value="1"/>
</dbReference>
<feature type="transmembrane region" description="Helical" evidence="14">
    <location>
        <begin position="20"/>
        <end position="41"/>
    </location>
</feature>
<keyword evidence="8 13" id="KW-0547">Nucleotide-binding</keyword>
<dbReference type="EC" id="2.7.1.130" evidence="3 13"/>
<evidence type="ECO:0000256" key="7">
    <source>
        <dbReference type="ARBA" id="ARBA00022679"/>
    </source>
</evidence>
<sequence length="339" mass="37534">MRGSVEKVIRAWWSAEFGTLGAAFSIVTAPFSWFWICLVWLRDQQFSRFPGKQVDGLVVVSVGNLAVGGTGKTPVVAWVARVIADAGFPTCVLTSTRGKDEALLHRGWNKGVPVVVNSDRISGAMYAQKQGAKVVILDDGFQHRRIGRALDIVLLSAEDPYPGRLLPTGPYREGRSALSRADVLVVTRRIAPISRALELEEELERRFPGKLKGHLHLAPGSWTMFDGEPVELGSTDVLAVCAVARSEVFKAIVTEKLNGMVELAVFGDHHEYSRIEVMKLRQRAGKRPIVMTEKDAVKLRSYQEVLGEAYTLTEEMKWDWGQTELDKHIRSVVGQALTA</sequence>
<comment type="similarity">
    <text evidence="13">Belongs to the LpxK family.</text>
</comment>
<feature type="binding site" evidence="13">
    <location>
        <begin position="66"/>
        <end position="73"/>
    </location>
    <ligand>
        <name>ATP</name>
        <dbReference type="ChEBI" id="CHEBI:30616"/>
    </ligand>
</feature>
<dbReference type="UniPathway" id="UPA00359">
    <property type="reaction ID" value="UER00482"/>
</dbReference>
<dbReference type="HAMAP" id="MF_00409">
    <property type="entry name" value="LpxK"/>
    <property type="match status" value="1"/>
</dbReference>
<dbReference type="Pfam" id="PF02606">
    <property type="entry name" value="LpxK"/>
    <property type="match status" value="1"/>
</dbReference>
<organism evidence="15">
    <name type="scientific">uncultured Gemmatimonadales bacterium HF0200_34B24</name>
    <dbReference type="NCBI Taxonomy" id="723613"/>
    <lineage>
        <taxon>Bacteria</taxon>
        <taxon>Pseudomonadati</taxon>
        <taxon>Gemmatimonadota</taxon>
        <taxon>Gemmatimonadia</taxon>
        <taxon>Gemmatimonadales</taxon>
        <taxon>environmental samples</taxon>
    </lineage>
</organism>
<keyword evidence="5 13" id="KW-0444">Lipid biosynthesis</keyword>
<dbReference type="PANTHER" id="PTHR42724:SF1">
    <property type="entry name" value="TETRAACYLDISACCHARIDE 4'-KINASE, MITOCHONDRIAL-RELATED"/>
    <property type="match status" value="1"/>
</dbReference>
<name>E7C458_9BACT</name>
<keyword evidence="9 13" id="KW-0418">Kinase</keyword>
<keyword evidence="10 13" id="KW-0067">ATP-binding</keyword>
<evidence type="ECO:0000256" key="9">
    <source>
        <dbReference type="ARBA" id="ARBA00022777"/>
    </source>
</evidence>
<accession>E7C458</accession>
<dbReference type="GO" id="GO:0005524">
    <property type="term" value="F:ATP binding"/>
    <property type="evidence" value="ECO:0007669"/>
    <property type="project" value="UniProtKB-UniRule"/>
</dbReference>
<evidence type="ECO:0000313" key="15">
    <source>
        <dbReference type="EMBL" id="ADI22232.1"/>
    </source>
</evidence>
<evidence type="ECO:0000256" key="5">
    <source>
        <dbReference type="ARBA" id="ARBA00022516"/>
    </source>
</evidence>